<organism evidence="3 4">
    <name type="scientific">Mycena venus</name>
    <dbReference type="NCBI Taxonomy" id="2733690"/>
    <lineage>
        <taxon>Eukaryota</taxon>
        <taxon>Fungi</taxon>
        <taxon>Dikarya</taxon>
        <taxon>Basidiomycota</taxon>
        <taxon>Agaricomycotina</taxon>
        <taxon>Agaricomycetes</taxon>
        <taxon>Agaricomycetidae</taxon>
        <taxon>Agaricales</taxon>
        <taxon>Marasmiineae</taxon>
        <taxon>Mycenaceae</taxon>
        <taxon>Mycena</taxon>
    </lineage>
</organism>
<sequence length="388" mass="42428">MTYQWSSLKELTCSVSGRVHILSSSRCTEIPQTVNMTSLLPAESQLLAQFLECIFWGLNIVTLGFCLQALLRTQNRWKRAEEISKPMLCVAIFMGCVATFDMCLTFVINLNAFVFYDGPGGPKAAFDNTSGWLDVMGTVDVIVQTVLGDVMLIYRCWIVYGRSWLAIAVPVIFAIAGLVCIGLTIFLEITLPAASQFSSPYKQVVISTWALTICINVTTTSLILWRIWRVDKQNIGLHLSQNSASAASKSPYHNARRIIIESGLMYTIVATTTAIVYICGSNAFAPLTGIDVQMIGIAFNLILIRVHRNRAAALKPHSVFGQPPASTLRFGVCPETSLPSDTALGDMESNHSLDSARFGGREGNSDVSTSFSGREKTGRAGEEKNDVC</sequence>
<evidence type="ECO:0000256" key="1">
    <source>
        <dbReference type="SAM" id="MobiDB-lite"/>
    </source>
</evidence>
<keyword evidence="2" id="KW-1133">Transmembrane helix</keyword>
<dbReference type="EMBL" id="JACAZI010000009">
    <property type="protein sequence ID" value="KAF7352266.1"/>
    <property type="molecule type" value="Genomic_DNA"/>
</dbReference>
<keyword evidence="2" id="KW-0812">Transmembrane</keyword>
<dbReference type="OrthoDB" id="3357408at2759"/>
<keyword evidence="2" id="KW-0472">Membrane</keyword>
<feature type="transmembrane region" description="Helical" evidence="2">
    <location>
        <begin position="46"/>
        <end position="67"/>
    </location>
</feature>
<accession>A0A8H6Y5E7</accession>
<feature type="region of interest" description="Disordered" evidence="1">
    <location>
        <begin position="341"/>
        <end position="388"/>
    </location>
</feature>
<feature type="transmembrane region" description="Helical" evidence="2">
    <location>
        <begin position="284"/>
        <end position="304"/>
    </location>
</feature>
<evidence type="ECO:0000313" key="4">
    <source>
        <dbReference type="Proteomes" id="UP000620124"/>
    </source>
</evidence>
<feature type="transmembrane region" description="Helical" evidence="2">
    <location>
        <begin position="135"/>
        <end position="157"/>
    </location>
</feature>
<name>A0A8H6Y5E7_9AGAR</name>
<keyword evidence="4" id="KW-1185">Reference proteome</keyword>
<comment type="caution">
    <text evidence="3">The sequence shown here is derived from an EMBL/GenBank/DDBJ whole genome shotgun (WGS) entry which is preliminary data.</text>
</comment>
<feature type="transmembrane region" description="Helical" evidence="2">
    <location>
        <begin position="164"/>
        <end position="186"/>
    </location>
</feature>
<evidence type="ECO:0000313" key="3">
    <source>
        <dbReference type="EMBL" id="KAF7352266.1"/>
    </source>
</evidence>
<feature type="transmembrane region" description="Helical" evidence="2">
    <location>
        <begin position="88"/>
        <end position="115"/>
    </location>
</feature>
<feature type="transmembrane region" description="Helical" evidence="2">
    <location>
        <begin position="206"/>
        <end position="228"/>
    </location>
</feature>
<gene>
    <name evidence="3" type="ORF">MVEN_01190300</name>
</gene>
<dbReference type="AlphaFoldDB" id="A0A8H6Y5E7"/>
<feature type="compositionally biased region" description="Basic and acidic residues" evidence="1">
    <location>
        <begin position="373"/>
        <end position="388"/>
    </location>
</feature>
<protein>
    <submittedName>
        <fullName evidence="3">Uncharacterized protein</fullName>
    </submittedName>
</protein>
<evidence type="ECO:0000256" key="2">
    <source>
        <dbReference type="SAM" id="Phobius"/>
    </source>
</evidence>
<dbReference type="Proteomes" id="UP000620124">
    <property type="component" value="Unassembled WGS sequence"/>
</dbReference>
<reference evidence="3" key="1">
    <citation type="submission" date="2020-05" db="EMBL/GenBank/DDBJ databases">
        <title>Mycena genomes resolve the evolution of fungal bioluminescence.</title>
        <authorList>
            <person name="Tsai I.J."/>
        </authorList>
    </citation>
    <scope>NUCLEOTIDE SEQUENCE</scope>
    <source>
        <strain evidence="3">CCC161011</strain>
    </source>
</reference>
<proteinExistence type="predicted"/>
<feature type="transmembrane region" description="Helical" evidence="2">
    <location>
        <begin position="258"/>
        <end position="278"/>
    </location>
</feature>